<dbReference type="InterPro" id="IPR036396">
    <property type="entry name" value="Cyt_P450_sf"/>
</dbReference>
<dbReference type="EMBL" id="MU853646">
    <property type="protein sequence ID" value="KAK4139891.1"/>
    <property type="molecule type" value="Genomic_DNA"/>
</dbReference>
<evidence type="ECO:0000256" key="6">
    <source>
        <dbReference type="PIRSR" id="PIRSR602403-1"/>
    </source>
</evidence>
<dbReference type="Pfam" id="PF00067">
    <property type="entry name" value="p450"/>
    <property type="match status" value="1"/>
</dbReference>
<evidence type="ECO:0000313" key="8">
    <source>
        <dbReference type="Proteomes" id="UP001302676"/>
    </source>
</evidence>
<protein>
    <submittedName>
        <fullName evidence="7">Pyoverdine/dityrosine biosynthesis protein-domain-containing protein</fullName>
    </submittedName>
</protein>
<comment type="caution">
    <text evidence="7">The sequence shown here is derived from an EMBL/GenBank/DDBJ whole genome shotgun (WGS) entry which is preliminary data.</text>
</comment>
<evidence type="ECO:0000256" key="4">
    <source>
        <dbReference type="ARBA" id="ARBA00023004"/>
    </source>
</evidence>
<reference evidence="7" key="2">
    <citation type="submission" date="2023-05" db="EMBL/GenBank/DDBJ databases">
        <authorList>
            <consortium name="Lawrence Berkeley National Laboratory"/>
            <person name="Steindorff A."/>
            <person name="Hensen N."/>
            <person name="Bonometti L."/>
            <person name="Westerberg I."/>
            <person name="Brannstrom I.O."/>
            <person name="Guillou S."/>
            <person name="Cros-Aarteil S."/>
            <person name="Calhoun S."/>
            <person name="Haridas S."/>
            <person name="Kuo A."/>
            <person name="Mondo S."/>
            <person name="Pangilinan J."/>
            <person name="Riley R."/>
            <person name="Labutti K."/>
            <person name="Andreopoulos B."/>
            <person name="Lipzen A."/>
            <person name="Chen C."/>
            <person name="Yanf M."/>
            <person name="Daum C."/>
            <person name="Ng V."/>
            <person name="Clum A."/>
            <person name="Ohm R."/>
            <person name="Martin F."/>
            <person name="Silar P."/>
            <person name="Natvig D."/>
            <person name="Lalanne C."/>
            <person name="Gautier V."/>
            <person name="Ament-Velasquez S.L."/>
            <person name="Kruys A."/>
            <person name="Hutchinson M.I."/>
            <person name="Powell A.J."/>
            <person name="Barry K."/>
            <person name="Miller A.N."/>
            <person name="Grigoriev I.V."/>
            <person name="Debuchy R."/>
            <person name="Gladieux P."/>
            <person name="Thoren M.H."/>
            <person name="Johannesson H."/>
        </authorList>
    </citation>
    <scope>NUCLEOTIDE SEQUENCE</scope>
    <source>
        <strain evidence="7">CBS 141.50</strain>
    </source>
</reference>
<feature type="binding site" description="axial binding residue" evidence="6">
    <location>
        <position position="447"/>
    </location>
    <ligand>
        <name>heme</name>
        <dbReference type="ChEBI" id="CHEBI:30413"/>
    </ligand>
    <ligandPart>
        <name>Fe</name>
        <dbReference type="ChEBI" id="CHEBI:18248"/>
    </ligandPart>
</feature>
<dbReference type="Proteomes" id="UP001302676">
    <property type="component" value="Unassembled WGS sequence"/>
</dbReference>
<dbReference type="GO" id="GO:0005506">
    <property type="term" value="F:iron ion binding"/>
    <property type="evidence" value="ECO:0007669"/>
    <property type="project" value="InterPro"/>
</dbReference>
<dbReference type="InterPro" id="IPR002403">
    <property type="entry name" value="Cyt_P450_E_grp-IV"/>
</dbReference>
<dbReference type="PRINTS" id="PR00385">
    <property type="entry name" value="P450"/>
</dbReference>
<dbReference type="Gene3D" id="1.10.630.10">
    <property type="entry name" value="Cytochrome P450"/>
    <property type="match status" value="1"/>
</dbReference>
<dbReference type="RefSeq" id="XP_062633262.1">
    <property type="nucleotide sequence ID" value="XM_062784913.1"/>
</dbReference>
<dbReference type="PANTHER" id="PTHR37285">
    <property type="entry name" value="SPORE WALL MATURATION PROTEIN DIT1"/>
    <property type="match status" value="1"/>
</dbReference>
<dbReference type="Pfam" id="PF05141">
    <property type="entry name" value="DIT1_PvcA"/>
    <property type="match status" value="1"/>
</dbReference>
<dbReference type="CDD" id="cd11070">
    <property type="entry name" value="CYP56-like"/>
    <property type="match status" value="1"/>
</dbReference>
<evidence type="ECO:0000256" key="5">
    <source>
        <dbReference type="ARBA" id="ARBA00023033"/>
    </source>
</evidence>
<dbReference type="GeneID" id="87821526"/>
<dbReference type="PRINTS" id="PR00465">
    <property type="entry name" value="EP450IV"/>
</dbReference>
<dbReference type="AlphaFoldDB" id="A0AAN6UXX5"/>
<reference evidence="7" key="1">
    <citation type="journal article" date="2023" name="Mol. Phylogenet. Evol.">
        <title>Genome-scale phylogeny and comparative genomics of the fungal order Sordariales.</title>
        <authorList>
            <person name="Hensen N."/>
            <person name="Bonometti L."/>
            <person name="Westerberg I."/>
            <person name="Brannstrom I.O."/>
            <person name="Guillou S."/>
            <person name="Cros-Aarteil S."/>
            <person name="Calhoun S."/>
            <person name="Haridas S."/>
            <person name="Kuo A."/>
            <person name="Mondo S."/>
            <person name="Pangilinan J."/>
            <person name="Riley R."/>
            <person name="LaButti K."/>
            <person name="Andreopoulos B."/>
            <person name="Lipzen A."/>
            <person name="Chen C."/>
            <person name="Yan M."/>
            <person name="Daum C."/>
            <person name="Ng V."/>
            <person name="Clum A."/>
            <person name="Steindorff A."/>
            <person name="Ohm R.A."/>
            <person name="Martin F."/>
            <person name="Silar P."/>
            <person name="Natvig D.O."/>
            <person name="Lalanne C."/>
            <person name="Gautier V."/>
            <person name="Ament-Velasquez S.L."/>
            <person name="Kruys A."/>
            <person name="Hutchinson M.I."/>
            <person name="Powell A.J."/>
            <person name="Barry K."/>
            <person name="Miller A.N."/>
            <person name="Grigoriev I.V."/>
            <person name="Debuchy R."/>
            <person name="Gladieux P."/>
            <person name="Hiltunen Thoren M."/>
            <person name="Johannesson H."/>
        </authorList>
    </citation>
    <scope>NUCLEOTIDE SEQUENCE</scope>
    <source>
        <strain evidence="7">CBS 141.50</strain>
    </source>
</reference>
<dbReference type="InterPro" id="IPR001128">
    <property type="entry name" value="Cyt_P450"/>
</dbReference>
<evidence type="ECO:0000313" key="7">
    <source>
        <dbReference type="EMBL" id="KAK4139891.1"/>
    </source>
</evidence>
<organism evidence="7 8">
    <name type="scientific">Dichotomopilus funicola</name>
    <dbReference type="NCBI Taxonomy" id="1934379"/>
    <lineage>
        <taxon>Eukaryota</taxon>
        <taxon>Fungi</taxon>
        <taxon>Dikarya</taxon>
        <taxon>Ascomycota</taxon>
        <taxon>Pezizomycotina</taxon>
        <taxon>Sordariomycetes</taxon>
        <taxon>Sordariomycetidae</taxon>
        <taxon>Sordariales</taxon>
        <taxon>Chaetomiaceae</taxon>
        <taxon>Dichotomopilus</taxon>
    </lineage>
</organism>
<dbReference type="GO" id="GO:0016705">
    <property type="term" value="F:oxidoreductase activity, acting on paired donors, with incorporation or reduction of molecular oxygen"/>
    <property type="evidence" value="ECO:0007669"/>
    <property type="project" value="InterPro"/>
</dbReference>
<comment type="similarity">
    <text evidence="2">Belongs to the cytochrome P450 family.</text>
</comment>
<keyword evidence="8" id="KW-1185">Reference proteome</keyword>
<dbReference type="GO" id="GO:0020037">
    <property type="term" value="F:heme binding"/>
    <property type="evidence" value="ECO:0007669"/>
    <property type="project" value="InterPro"/>
</dbReference>
<sequence>MFLFVAELALLGILSISLVYYTVLLPPKYPINIPAVPFWVALIPFFKDVDQSDIFRQYIERPLLTHGAVKLFFGAQWNILVHRPSYLAEMFKDEDLYQKSGNQKKIPHSVLAQFLGDNIISSYGDVWRGYQSVVKPGLQRSFEADKIARNANRLCGLLQETQSQAGERGIPVQELLQRYSVANCSEIVLQANLDALSSANAPINLLQSAVKREIFKPIFMNFPFLDRLPFPSRTRAREIVNNFKNELRSALVRTQKGDSTRLSSGPSPDGLGTRMLKARESGTWTEKQLLDNLTVAFVAGQENPQLCMISTLYLLAKHPNIQTRLLAEIQQSKGVGHAEPDPDTLQDMPFLTAVIYESLRLFPPIGQLVNRRASKDALLGGDVVIPKGTYLGYNCYSTNRDPGIWGPTAHNFDPARWGDSSLAIQKQYRQRRAKAEFISFHGGRRACLGEKFAVLQMRITLVALIREFSWTLDPTWVDRKTPVRPHTPYPPFPQLFAIFLADYRPLLSPPGPGYPTFNPRSLAQSETPARLCRRRPLQSAALCHPSKPLLVSAQVLPFSNEGQSFYHRFQGSFLQDVKGRLIHCTGPREEWVRENWTLLQSQPEPLGDSDLKVYRHASQHNSNAVMVNSRVPQAEEAPFEQFFVQLILDQADLCARAQPSPTPETEQITDKLVDLFDTYLRYQGRDDKWALGGRRYFTERIRHFTAQNVSIELCLPAFPCKSSNGDKVTGPDPDRGEELALERLHGFVKAVEKLYQPGAKLWVISDGHVFSDCIGVNDADVDAYGEKLKAMNHTIGLRRGNVGRIGFKSLVDLFQLATVGSQQGGLSTLAQQLNIPTIDHHVNTRVTEEAEMCRRILMAGCGPQKSAVRARIDSKDPAITALYRGFSRFMLEDLEHHPHTRGMSKSQQKKLSAKVAFEMILMLFPNHVRLSIHAHNNAGPKFGIQLFDPSKVRAVEGLSADGELMTSLDLLHIPTPWHNSVVQLNGSDLILVTKAKLARAALKAGRVTGGVVEVEQGRAHFQLKHLAQPEEPEKKQALSAPPVIVIPTSVRPMDSETQPRTPVVITVTTTPNVLTGKKATGTNVVITPIKLQKPATFAEKADAVVAAMVRRNSGNTATPGEQTYPTKHRFWLRPLRWILSLLWPRGV</sequence>
<comment type="cofactor">
    <cofactor evidence="1 6">
        <name>heme</name>
        <dbReference type="ChEBI" id="CHEBI:30413"/>
    </cofactor>
</comment>
<keyword evidence="3 6" id="KW-0479">Metal-binding</keyword>
<accession>A0AAN6UXX5</accession>
<dbReference type="GO" id="GO:0004497">
    <property type="term" value="F:monooxygenase activity"/>
    <property type="evidence" value="ECO:0007669"/>
    <property type="project" value="UniProtKB-KW"/>
</dbReference>
<keyword evidence="5" id="KW-0560">Oxidoreductase</keyword>
<dbReference type="InterPro" id="IPR007817">
    <property type="entry name" value="Isocyanide_synthase_DIT1"/>
</dbReference>
<keyword evidence="5" id="KW-0503">Monooxygenase</keyword>
<proteinExistence type="inferred from homology"/>
<evidence type="ECO:0000256" key="2">
    <source>
        <dbReference type="ARBA" id="ARBA00010617"/>
    </source>
</evidence>
<dbReference type="InterPro" id="IPR017972">
    <property type="entry name" value="Cyt_P450_CS"/>
</dbReference>
<dbReference type="PANTHER" id="PTHR37285:SF5">
    <property type="entry name" value="SPORE WALL MATURATION PROTEIN DIT1"/>
    <property type="match status" value="1"/>
</dbReference>
<gene>
    <name evidence="7" type="ORF">C8A04DRAFT_40359</name>
</gene>
<dbReference type="SUPFAM" id="SSF48264">
    <property type="entry name" value="Cytochrome P450"/>
    <property type="match status" value="1"/>
</dbReference>
<evidence type="ECO:0000256" key="3">
    <source>
        <dbReference type="ARBA" id="ARBA00022723"/>
    </source>
</evidence>
<evidence type="ECO:0000256" key="1">
    <source>
        <dbReference type="ARBA" id="ARBA00001971"/>
    </source>
</evidence>
<keyword evidence="4 6" id="KW-0408">Iron</keyword>
<keyword evidence="6" id="KW-0349">Heme</keyword>
<dbReference type="PROSITE" id="PS00086">
    <property type="entry name" value="CYTOCHROME_P450"/>
    <property type="match status" value="1"/>
</dbReference>
<name>A0AAN6UXX5_9PEZI</name>